<evidence type="ECO:0000313" key="2">
    <source>
        <dbReference type="EMBL" id="MCB5200241.1"/>
    </source>
</evidence>
<organism evidence="2 3">
    <name type="scientific">Loktanella gaetbuli</name>
    <dbReference type="NCBI Taxonomy" id="2881335"/>
    <lineage>
        <taxon>Bacteria</taxon>
        <taxon>Pseudomonadati</taxon>
        <taxon>Pseudomonadota</taxon>
        <taxon>Alphaproteobacteria</taxon>
        <taxon>Rhodobacterales</taxon>
        <taxon>Roseobacteraceae</taxon>
        <taxon>Loktanella</taxon>
    </lineage>
</organism>
<accession>A0ABS8BXR8</accession>
<evidence type="ECO:0008006" key="4">
    <source>
        <dbReference type="Google" id="ProtNLM"/>
    </source>
</evidence>
<keyword evidence="3" id="KW-1185">Reference proteome</keyword>
<protein>
    <recommendedName>
        <fullName evidence="4">Relaxase/mobilization nuclease-like protein</fullName>
    </recommendedName>
</protein>
<gene>
    <name evidence="2" type="ORF">LGQ03_13400</name>
</gene>
<proteinExistence type="predicted"/>
<feature type="compositionally biased region" description="Basic and acidic residues" evidence="1">
    <location>
        <begin position="276"/>
        <end position="298"/>
    </location>
</feature>
<feature type="compositionally biased region" description="Low complexity" evidence="1">
    <location>
        <begin position="299"/>
        <end position="312"/>
    </location>
</feature>
<dbReference type="EMBL" id="JAJATZ010000006">
    <property type="protein sequence ID" value="MCB5200241.1"/>
    <property type="molecule type" value="Genomic_DNA"/>
</dbReference>
<dbReference type="Proteomes" id="UP001138961">
    <property type="component" value="Unassembled WGS sequence"/>
</dbReference>
<evidence type="ECO:0000256" key="1">
    <source>
        <dbReference type="SAM" id="MobiDB-lite"/>
    </source>
</evidence>
<feature type="compositionally biased region" description="Basic and acidic residues" evidence="1">
    <location>
        <begin position="315"/>
        <end position="342"/>
    </location>
</feature>
<dbReference type="RefSeq" id="WP_226748814.1">
    <property type="nucleotide sequence ID" value="NZ_JAJATZ010000006.1"/>
</dbReference>
<reference evidence="2" key="1">
    <citation type="submission" date="2021-10" db="EMBL/GenBank/DDBJ databases">
        <title>Loktanella gaetbuli sp. nov., isolated from a tidal flat.</title>
        <authorList>
            <person name="Park S."/>
            <person name="Yoon J.-H."/>
        </authorList>
    </citation>
    <scope>NUCLEOTIDE SEQUENCE</scope>
    <source>
        <strain evidence="2">TSTF-M6</strain>
    </source>
</reference>
<feature type="region of interest" description="Disordered" evidence="1">
    <location>
        <begin position="271"/>
        <end position="370"/>
    </location>
</feature>
<name>A0ABS8BXR8_9RHOB</name>
<comment type="caution">
    <text evidence="2">The sequence shown here is derived from an EMBL/GenBank/DDBJ whole genome shotgun (WGS) entry which is preliminary data.</text>
</comment>
<evidence type="ECO:0000313" key="3">
    <source>
        <dbReference type="Proteomes" id="UP001138961"/>
    </source>
</evidence>
<sequence>MRRYTTFPSQAFPILSYLSKDGQILSGSMPVHTLRQACDMLRPFEAPQGAGLVHMTLSMPVGRTLTDDVWLAVARRVLIASGLPSEIVPWIMFGREATHCDHIHIVAALQTFTGRHLEIATSVRETDRIERDVCQLLGLPDPSWRPDPEMVLAPPITVRARRKSGQAAWFAGDLNAVMSKARPASLSALNDVLRARGSPWSLTLSENSPGMLIPRNVLTGKTINPRLAGSAYSSVLILNRLALAARIRAVALTVFLRRVAEAIRNLPELTHTLKGPSHDRPEYGPRPHARDARQDARGRAAVAPAVAAPRPRSGGHYDRVRGQVDRAAGRSRRSADGTDRSVHGTNGGNVRPAVAAGRPPGRHGLPDGERRSRGGWVTLIYRLARRGSLHLRHRFVADGSAIMLMGKSGERAILDMAETVIITGDDIPLGPWRDLLDRLVRDAGCTIDLIPDAVTQNDDPTLV</sequence>